<keyword evidence="2 3" id="KW-0175">Coiled coil</keyword>
<dbReference type="PANTHER" id="PTHR31684">
    <property type="entry name" value="COILED-COIL DOMAIN-CONTAINING PROTEIN 43"/>
    <property type="match status" value="1"/>
</dbReference>
<dbReference type="Pfam" id="PF26091">
    <property type="entry name" value="PWI_CCDC43"/>
    <property type="match status" value="1"/>
</dbReference>
<feature type="domain" description="CCDC43 PWI-like" evidence="4">
    <location>
        <begin position="20"/>
        <end position="91"/>
    </location>
</feature>
<name>A0ABQ7J7Y7_9APIC</name>
<comment type="similarity">
    <text evidence="1">Belongs to the CCDC43 family.</text>
</comment>
<dbReference type="EMBL" id="JADAQX010000594">
    <property type="protein sequence ID" value="KAF8819805.1"/>
    <property type="molecule type" value="Genomic_DNA"/>
</dbReference>
<comment type="caution">
    <text evidence="5">The sequence shown here is derived from an EMBL/GenBank/DDBJ whole genome shotgun (WGS) entry which is preliminary data.</text>
</comment>
<reference evidence="5 6" key="1">
    <citation type="journal article" date="2020" name="bioRxiv">
        <title>Metabolic contributions of an alphaproteobacterial endosymbiont in the apicomplexan Cardiosporidium cionae.</title>
        <authorList>
            <person name="Hunter E.S."/>
            <person name="Paight C.J."/>
            <person name="Lane C.E."/>
        </authorList>
    </citation>
    <scope>NUCLEOTIDE SEQUENCE [LARGE SCALE GENOMIC DNA]</scope>
    <source>
        <strain evidence="5">ESH_2018</strain>
    </source>
</reference>
<evidence type="ECO:0000256" key="3">
    <source>
        <dbReference type="SAM" id="Coils"/>
    </source>
</evidence>
<proteinExistence type="inferred from homology"/>
<dbReference type="Proteomes" id="UP000823046">
    <property type="component" value="Unassembled WGS sequence"/>
</dbReference>
<protein>
    <recommendedName>
        <fullName evidence="4">CCDC43 PWI-like domain-containing protein</fullName>
    </recommendedName>
</protein>
<keyword evidence="6" id="KW-1185">Reference proteome</keyword>
<evidence type="ECO:0000256" key="1">
    <source>
        <dbReference type="ARBA" id="ARBA00005305"/>
    </source>
</evidence>
<evidence type="ECO:0000313" key="5">
    <source>
        <dbReference type="EMBL" id="KAF8819805.1"/>
    </source>
</evidence>
<evidence type="ECO:0000313" key="6">
    <source>
        <dbReference type="Proteomes" id="UP000823046"/>
    </source>
</evidence>
<accession>A0ABQ7J7Y7</accession>
<sequence length="240" mass="27555">MEVNHFDKNTEEVEEDVAIFQQDLATLTEELNLDVEIFASYFIAILDDDFLDEASKIEAIEVILSEAGDGKTLQFASIATEILEKWKALCKARKDSTLQHRDSSIPANVLQTPALSKNLKYTKLPEYSKPSSSSSSPPIDKDIKKKMLKEFAVESVDVVSFDEAGHIIGEKKKKKPLEDNLSTEWTNDNHTQVLREAQEERARQQARLRLDILRRKEQKILQAEKKEKEKNRVAKKERRK</sequence>
<dbReference type="PANTHER" id="PTHR31684:SF2">
    <property type="entry name" value="COILED-COIL DOMAIN-CONTAINING PROTEIN 43"/>
    <property type="match status" value="1"/>
</dbReference>
<dbReference type="InterPro" id="IPR037666">
    <property type="entry name" value="CCDC43"/>
</dbReference>
<feature type="coiled-coil region" evidence="3">
    <location>
        <begin position="187"/>
        <end position="238"/>
    </location>
</feature>
<evidence type="ECO:0000256" key="2">
    <source>
        <dbReference type="ARBA" id="ARBA00023054"/>
    </source>
</evidence>
<organism evidence="5 6">
    <name type="scientific">Cardiosporidium cionae</name>
    <dbReference type="NCBI Taxonomy" id="476202"/>
    <lineage>
        <taxon>Eukaryota</taxon>
        <taxon>Sar</taxon>
        <taxon>Alveolata</taxon>
        <taxon>Apicomplexa</taxon>
        <taxon>Aconoidasida</taxon>
        <taxon>Nephromycida</taxon>
        <taxon>Cardiosporidium</taxon>
    </lineage>
</organism>
<gene>
    <name evidence="5" type="ORF">IE077_003969</name>
</gene>
<dbReference type="InterPro" id="IPR058771">
    <property type="entry name" value="PWI_CCDC43"/>
</dbReference>
<evidence type="ECO:0000259" key="4">
    <source>
        <dbReference type="Pfam" id="PF26091"/>
    </source>
</evidence>